<dbReference type="EMBL" id="CP144754">
    <property type="protein sequence ID" value="WVZ98452.1"/>
    <property type="molecule type" value="Genomic_DNA"/>
</dbReference>
<protein>
    <submittedName>
        <fullName evidence="2">Uncharacterized protein</fullName>
    </submittedName>
</protein>
<organism evidence="2 3">
    <name type="scientific">Paspalum notatum var. saurae</name>
    <dbReference type="NCBI Taxonomy" id="547442"/>
    <lineage>
        <taxon>Eukaryota</taxon>
        <taxon>Viridiplantae</taxon>
        <taxon>Streptophyta</taxon>
        <taxon>Embryophyta</taxon>
        <taxon>Tracheophyta</taxon>
        <taxon>Spermatophyta</taxon>
        <taxon>Magnoliopsida</taxon>
        <taxon>Liliopsida</taxon>
        <taxon>Poales</taxon>
        <taxon>Poaceae</taxon>
        <taxon>PACMAD clade</taxon>
        <taxon>Panicoideae</taxon>
        <taxon>Andropogonodae</taxon>
        <taxon>Paspaleae</taxon>
        <taxon>Paspalinae</taxon>
        <taxon>Paspalum</taxon>
    </lineage>
</organism>
<dbReference type="AlphaFoldDB" id="A0AAQ3UXU5"/>
<proteinExistence type="predicted"/>
<evidence type="ECO:0000313" key="3">
    <source>
        <dbReference type="Proteomes" id="UP001341281"/>
    </source>
</evidence>
<sequence length="154" mass="16748">MGGGRQTGRSQRNGEGEQCRRQQRIHGVEMPRWRARVGVGGGVGRLLCAGGDMAAAERATRGPTREAEMRSGRGRARLAEWGAERAGGREQQRREEQKAVTVAGWDTSALSGLVAVHTAKQPLSNLSSGSRDVPHRLQQAAALRERRRLGDFLV</sequence>
<evidence type="ECO:0000256" key="1">
    <source>
        <dbReference type="SAM" id="MobiDB-lite"/>
    </source>
</evidence>
<feature type="compositionally biased region" description="Basic and acidic residues" evidence="1">
    <location>
        <begin position="58"/>
        <end position="71"/>
    </location>
</feature>
<accession>A0AAQ3UXU5</accession>
<feature type="compositionally biased region" description="Basic and acidic residues" evidence="1">
    <location>
        <begin position="82"/>
        <end position="98"/>
    </location>
</feature>
<dbReference type="Proteomes" id="UP001341281">
    <property type="component" value="Chromosome 10"/>
</dbReference>
<evidence type="ECO:0000313" key="2">
    <source>
        <dbReference type="EMBL" id="WVZ98452.1"/>
    </source>
</evidence>
<reference evidence="2 3" key="1">
    <citation type="submission" date="2024-02" db="EMBL/GenBank/DDBJ databases">
        <title>High-quality chromosome-scale genome assembly of Pensacola bahiagrass (Paspalum notatum Flugge var. saurae).</title>
        <authorList>
            <person name="Vega J.M."/>
            <person name="Podio M."/>
            <person name="Orjuela J."/>
            <person name="Siena L.A."/>
            <person name="Pessino S.C."/>
            <person name="Combes M.C."/>
            <person name="Mariac C."/>
            <person name="Albertini E."/>
            <person name="Pupilli F."/>
            <person name="Ortiz J.P.A."/>
            <person name="Leblanc O."/>
        </authorList>
    </citation>
    <scope>NUCLEOTIDE SEQUENCE [LARGE SCALE GENOMIC DNA]</scope>
    <source>
        <strain evidence="2">R1</strain>
        <tissue evidence="2">Leaf</tissue>
    </source>
</reference>
<keyword evidence="3" id="KW-1185">Reference proteome</keyword>
<feature type="compositionally biased region" description="Basic and acidic residues" evidence="1">
    <location>
        <begin position="12"/>
        <end position="27"/>
    </location>
</feature>
<gene>
    <name evidence="2" type="ORF">U9M48_043895</name>
</gene>
<name>A0AAQ3UXU5_PASNO</name>
<feature type="region of interest" description="Disordered" evidence="1">
    <location>
        <begin position="54"/>
        <end position="100"/>
    </location>
</feature>
<feature type="region of interest" description="Disordered" evidence="1">
    <location>
        <begin position="1"/>
        <end position="27"/>
    </location>
</feature>